<evidence type="ECO:0000313" key="2">
    <source>
        <dbReference type="EMBL" id="CAH2034474.1"/>
    </source>
</evidence>
<dbReference type="EMBL" id="OU466857">
    <property type="protein sequence ID" value="CAH2034474.1"/>
    <property type="molecule type" value="Genomic_DNA"/>
</dbReference>
<dbReference type="Gene3D" id="1.20.1280.50">
    <property type="match status" value="1"/>
</dbReference>
<dbReference type="InterPro" id="IPR036047">
    <property type="entry name" value="F-box-like_dom_sf"/>
</dbReference>
<dbReference type="Proteomes" id="UP000836841">
    <property type="component" value="Chromosome 1"/>
</dbReference>
<proteinExistence type="predicted"/>
<accession>A0AAU9R7E2</accession>
<reference evidence="2 3" key="1">
    <citation type="submission" date="2022-03" db="EMBL/GenBank/DDBJ databases">
        <authorList>
            <person name="Nunn A."/>
            <person name="Chopra R."/>
            <person name="Nunn A."/>
            <person name="Contreras Garrido A."/>
        </authorList>
    </citation>
    <scope>NUCLEOTIDE SEQUENCE [LARGE SCALE GENOMIC DNA]</scope>
</reference>
<sequence>GESLAKRGAVIEDRISDLPEHLILQILSLLPTKLVIATSVLSKQWRSVWKMVPILQFESKRNIRKFSEDVCKSLLSHKAPVLESLHLNVNENCEDVYIGIWAAIAITRHVRELLLHLRFSYSDSRVACFVLKTLKLKDCVLIDIPSKVPVGFW</sequence>
<evidence type="ECO:0000313" key="3">
    <source>
        <dbReference type="Proteomes" id="UP000836841"/>
    </source>
</evidence>
<feature type="non-terminal residue" evidence="2">
    <location>
        <position position="1"/>
    </location>
</feature>
<dbReference type="InterPro" id="IPR001810">
    <property type="entry name" value="F-box_dom"/>
</dbReference>
<dbReference type="InterPro" id="IPR053781">
    <property type="entry name" value="F-box_AtFBL13-like"/>
</dbReference>
<gene>
    <name evidence="2" type="ORF">TAV2_LOCUS403</name>
</gene>
<dbReference type="PANTHER" id="PTHR32212:SF460">
    <property type="entry name" value="RNI-LIKE SUPERFAMILY PROTEIN"/>
    <property type="match status" value="1"/>
</dbReference>
<feature type="non-terminal residue" evidence="2">
    <location>
        <position position="153"/>
    </location>
</feature>
<organism evidence="2 3">
    <name type="scientific">Thlaspi arvense</name>
    <name type="common">Field penny-cress</name>
    <dbReference type="NCBI Taxonomy" id="13288"/>
    <lineage>
        <taxon>Eukaryota</taxon>
        <taxon>Viridiplantae</taxon>
        <taxon>Streptophyta</taxon>
        <taxon>Embryophyta</taxon>
        <taxon>Tracheophyta</taxon>
        <taxon>Spermatophyta</taxon>
        <taxon>Magnoliopsida</taxon>
        <taxon>eudicotyledons</taxon>
        <taxon>Gunneridae</taxon>
        <taxon>Pentapetalae</taxon>
        <taxon>rosids</taxon>
        <taxon>malvids</taxon>
        <taxon>Brassicales</taxon>
        <taxon>Brassicaceae</taxon>
        <taxon>Thlaspideae</taxon>
        <taxon>Thlaspi</taxon>
    </lineage>
</organism>
<dbReference type="SUPFAM" id="SSF81383">
    <property type="entry name" value="F-box domain"/>
    <property type="match status" value="1"/>
</dbReference>
<dbReference type="PROSITE" id="PS50181">
    <property type="entry name" value="FBOX"/>
    <property type="match status" value="1"/>
</dbReference>
<dbReference type="CDD" id="cd22160">
    <property type="entry name" value="F-box_AtFBL13-like"/>
    <property type="match status" value="1"/>
</dbReference>
<evidence type="ECO:0000259" key="1">
    <source>
        <dbReference type="PROSITE" id="PS50181"/>
    </source>
</evidence>
<dbReference type="Pfam" id="PF00646">
    <property type="entry name" value="F-box"/>
    <property type="match status" value="1"/>
</dbReference>
<dbReference type="PANTHER" id="PTHR32212">
    <property type="entry name" value="CYCLIN-LIKE F-BOX"/>
    <property type="match status" value="1"/>
</dbReference>
<keyword evidence="3" id="KW-1185">Reference proteome</keyword>
<dbReference type="SMART" id="SM00256">
    <property type="entry name" value="FBOX"/>
    <property type="match status" value="1"/>
</dbReference>
<dbReference type="AlphaFoldDB" id="A0AAU9R7E2"/>
<protein>
    <recommendedName>
        <fullName evidence="1">F-box domain-containing protein</fullName>
    </recommendedName>
</protein>
<feature type="domain" description="F-box" evidence="1">
    <location>
        <begin position="12"/>
        <end position="48"/>
    </location>
</feature>
<name>A0AAU9R7E2_THLAR</name>